<dbReference type="InterPro" id="IPR016714">
    <property type="entry name" value="MANB/E"/>
</dbReference>
<feature type="site" description="Plays an important role in maintaining the position of the catalytic nucleophile" evidence="6">
    <location>
        <position position="188"/>
    </location>
</feature>
<accession>A0A521CYA4</accession>
<keyword evidence="10" id="KW-1185">Reference proteome</keyword>
<dbReference type="PIRSF" id="PIRSF018168">
    <property type="entry name" value="Mannan-1_4-beta-mannosidase"/>
    <property type="match status" value="1"/>
</dbReference>
<evidence type="ECO:0000256" key="3">
    <source>
        <dbReference type="ARBA" id="ARBA00023295"/>
    </source>
</evidence>
<protein>
    <submittedName>
        <fullName evidence="9">Mannan endo-1,4-beta-mannosidase</fullName>
    </submittedName>
</protein>
<name>A0A521CYA4_9BACT</name>
<feature type="binding site" evidence="5">
    <location>
        <position position="194"/>
    </location>
    <ligand>
        <name>substrate</name>
    </ligand>
</feature>
<feature type="binding site" evidence="5">
    <location>
        <position position="133"/>
    </location>
    <ligand>
        <name>substrate</name>
    </ligand>
</feature>
<dbReference type="InterPro" id="IPR000805">
    <property type="entry name" value="Glyco_hydro_26"/>
</dbReference>
<dbReference type="Pfam" id="PF02156">
    <property type="entry name" value="Glyco_hydro_26"/>
    <property type="match status" value="1"/>
</dbReference>
<dbReference type="InterPro" id="IPR022790">
    <property type="entry name" value="GH26_dom"/>
</dbReference>
<dbReference type="AlphaFoldDB" id="A0A521CYA4"/>
<dbReference type="RefSeq" id="WP_142454179.1">
    <property type="nucleotide sequence ID" value="NZ_FXTP01000006.1"/>
</dbReference>
<dbReference type="EMBL" id="FXTP01000006">
    <property type="protein sequence ID" value="SMO63660.1"/>
    <property type="molecule type" value="Genomic_DNA"/>
</dbReference>
<dbReference type="InterPro" id="IPR017853">
    <property type="entry name" value="GH"/>
</dbReference>
<sequence length="391" mass="44959">MDKLLSFLVTLILITGCSGPQSQNSGEAEVSLIDKNANAQTVALYKNLHELAPEQTMFGHQATLDYGYTWAGEENRSDVKDVTGSFPAVYGWDFGGFERFARNEESYLENKKQHMEWVKQAYERGGVNTYAWHQANPATGRSFYDTTSAVYTIIPGGENHAYYKTVLDTLASFFHDVSPIPIIFRPYHEHNGDWFWWGKGLASEEDYITLWQFTVDYLMNEKKVHNVIYAFSPDRSRMDLDGGEEAYYYGYPGDEYVDIIGLDNYWDVGHPANDASAEEDSINFIRSLELATSIADKKNKVAALTETGMEAIPDSTWWTDVMMEGINATEQSRKIVYLQVWRNANFEREQRDHYYAPYPGQVSADDFVEFYQDESILFEDELPDLYSWEEE</sequence>
<feature type="domain" description="GH26" evidence="8">
    <location>
        <begin position="39"/>
        <end position="380"/>
    </location>
</feature>
<evidence type="ECO:0000256" key="5">
    <source>
        <dbReference type="PIRSR" id="PIRSR018168-2"/>
    </source>
</evidence>
<dbReference type="PROSITE" id="PS51764">
    <property type="entry name" value="GH26"/>
    <property type="match status" value="1"/>
</dbReference>
<dbReference type="SUPFAM" id="SSF51445">
    <property type="entry name" value="(Trans)glycosidases"/>
    <property type="match status" value="1"/>
</dbReference>
<dbReference type="OrthoDB" id="9816550at2"/>
<dbReference type="GO" id="GO:0016985">
    <property type="term" value="F:mannan endo-1,4-beta-mannosidase activity"/>
    <property type="evidence" value="ECO:0007669"/>
    <property type="project" value="InterPro"/>
</dbReference>
<dbReference type="PANTHER" id="PTHR40079:SF4">
    <property type="entry name" value="GH26 DOMAIN-CONTAINING PROTEIN-RELATED"/>
    <property type="match status" value="1"/>
</dbReference>
<dbReference type="GO" id="GO:0006080">
    <property type="term" value="P:substituted mannan metabolic process"/>
    <property type="evidence" value="ECO:0007669"/>
    <property type="project" value="InterPro"/>
</dbReference>
<dbReference type="PROSITE" id="PS51257">
    <property type="entry name" value="PROKAR_LIPOPROTEIN"/>
    <property type="match status" value="1"/>
</dbReference>
<evidence type="ECO:0000256" key="6">
    <source>
        <dbReference type="PIRSR" id="PIRSR018168-3"/>
    </source>
</evidence>
<reference evidence="9 10" key="1">
    <citation type="submission" date="2017-05" db="EMBL/GenBank/DDBJ databases">
        <authorList>
            <person name="Varghese N."/>
            <person name="Submissions S."/>
        </authorList>
    </citation>
    <scope>NUCLEOTIDE SEQUENCE [LARGE SCALE GENOMIC DNA]</scope>
    <source>
        <strain evidence="9 10">DSM 21985</strain>
    </source>
</reference>
<evidence type="ECO:0000256" key="7">
    <source>
        <dbReference type="PROSITE-ProRule" id="PRU01100"/>
    </source>
</evidence>
<feature type="active site" description="Proton donor" evidence="4 7">
    <location>
        <position position="189"/>
    </location>
</feature>
<evidence type="ECO:0000256" key="2">
    <source>
        <dbReference type="ARBA" id="ARBA00022801"/>
    </source>
</evidence>
<keyword evidence="2 7" id="KW-0378">Hydrolase</keyword>
<feature type="binding site" evidence="5">
    <location>
        <position position="265"/>
    </location>
    <ligand>
        <name>substrate</name>
    </ligand>
</feature>
<dbReference type="Proteomes" id="UP000317557">
    <property type="component" value="Unassembled WGS sequence"/>
</dbReference>
<gene>
    <name evidence="9" type="ORF">SAMN06265219_106154</name>
</gene>
<keyword evidence="3 7" id="KW-0326">Glycosidase</keyword>
<evidence type="ECO:0000259" key="8">
    <source>
        <dbReference type="PROSITE" id="PS51764"/>
    </source>
</evidence>
<evidence type="ECO:0000256" key="1">
    <source>
        <dbReference type="ARBA" id="ARBA00007754"/>
    </source>
</evidence>
<proteinExistence type="inferred from homology"/>
<dbReference type="PANTHER" id="PTHR40079">
    <property type="entry name" value="MANNAN ENDO-1,4-BETA-MANNOSIDASE E-RELATED"/>
    <property type="match status" value="1"/>
</dbReference>
<organism evidence="9 10">
    <name type="scientific">Gracilimonas mengyeensis</name>
    <dbReference type="NCBI Taxonomy" id="1302730"/>
    <lineage>
        <taxon>Bacteria</taxon>
        <taxon>Pseudomonadati</taxon>
        <taxon>Balneolota</taxon>
        <taxon>Balneolia</taxon>
        <taxon>Balneolales</taxon>
        <taxon>Balneolaceae</taxon>
        <taxon>Gracilimonas</taxon>
    </lineage>
</organism>
<dbReference type="Gene3D" id="3.20.20.80">
    <property type="entry name" value="Glycosidases"/>
    <property type="match status" value="1"/>
</dbReference>
<evidence type="ECO:0000256" key="4">
    <source>
        <dbReference type="PIRSR" id="PIRSR018168-1"/>
    </source>
</evidence>
<evidence type="ECO:0000313" key="10">
    <source>
        <dbReference type="Proteomes" id="UP000317557"/>
    </source>
</evidence>
<feature type="active site" description="Nucleophile" evidence="4 7">
    <location>
        <position position="306"/>
    </location>
</feature>
<comment type="similarity">
    <text evidence="1 7">Belongs to the glycosyl hydrolase 26 family.</text>
</comment>
<evidence type="ECO:0000313" key="9">
    <source>
        <dbReference type="EMBL" id="SMO63660.1"/>
    </source>
</evidence>